<keyword evidence="4 7" id="KW-0812">Transmembrane</keyword>
<accession>A0A078KP98</accession>
<proteinExistence type="predicted"/>
<dbReference type="GO" id="GO:0016757">
    <property type="term" value="F:glycosyltransferase activity"/>
    <property type="evidence" value="ECO:0007669"/>
    <property type="project" value="UniProtKB-KW"/>
</dbReference>
<dbReference type="InterPro" id="IPR001173">
    <property type="entry name" value="Glyco_trans_2-like"/>
</dbReference>
<dbReference type="CDD" id="cd04187">
    <property type="entry name" value="DPM1_like_bac"/>
    <property type="match status" value="1"/>
</dbReference>
<evidence type="ECO:0000259" key="8">
    <source>
        <dbReference type="Pfam" id="PF00535"/>
    </source>
</evidence>
<evidence type="ECO:0000256" key="5">
    <source>
        <dbReference type="ARBA" id="ARBA00022989"/>
    </source>
</evidence>
<sequence>MKTITIVTPCFNEEVNVDDIYTQVKNVFAQLPQYQYKHLFIDNSSNDSTVALIKKLIEKDKNVQLIVNNRNFGHVRSPYYGLLQAQGDAAILIAADLQEPPELIVDFIRKWEAGAQVVVGVKNQSKESKIFFAIRKFYYMLVTKIAEVELIKNYTGFGLYDKEVLKVLRELNDPYPYFRGLIPELGFKTDRVFYIQPQRKRGFSKNNFYALYDMAMLGFTSNSKVPMRLAALLGFSLAALSLFVSFFYLVLKLVFWNSFSMGVAPVVVGLFFFFSMQLFFLGVLGEYVNQILVQVRKRPLVLENERINLDG</sequence>
<organism evidence="9 10">
    <name type="scientific">Legionella massiliensis</name>
    <dbReference type="NCBI Taxonomy" id="1034943"/>
    <lineage>
        <taxon>Bacteria</taxon>
        <taxon>Pseudomonadati</taxon>
        <taxon>Pseudomonadota</taxon>
        <taxon>Gammaproteobacteria</taxon>
        <taxon>Legionellales</taxon>
        <taxon>Legionellaceae</taxon>
        <taxon>Legionella</taxon>
    </lineage>
</organism>
<dbReference type="SUPFAM" id="SSF53448">
    <property type="entry name" value="Nucleotide-diphospho-sugar transferases"/>
    <property type="match status" value="1"/>
</dbReference>
<dbReference type="PANTHER" id="PTHR48090:SF1">
    <property type="entry name" value="PROPHAGE BACTOPRENOL GLUCOSYL TRANSFERASE HOMOLOG"/>
    <property type="match status" value="1"/>
</dbReference>
<evidence type="ECO:0000256" key="4">
    <source>
        <dbReference type="ARBA" id="ARBA00022692"/>
    </source>
</evidence>
<evidence type="ECO:0000256" key="3">
    <source>
        <dbReference type="ARBA" id="ARBA00022679"/>
    </source>
</evidence>
<dbReference type="GO" id="GO:0005886">
    <property type="term" value="C:plasma membrane"/>
    <property type="evidence" value="ECO:0007669"/>
    <property type="project" value="TreeGrafter"/>
</dbReference>
<comment type="subcellular location">
    <subcellularLocation>
        <location evidence="1">Membrane</location>
        <topology evidence="1">Multi-pass membrane protein</topology>
    </subcellularLocation>
</comment>
<dbReference type="PANTHER" id="PTHR48090">
    <property type="entry name" value="UNDECAPRENYL-PHOSPHATE 4-DEOXY-4-FORMAMIDO-L-ARABINOSE TRANSFERASE-RELATED"/>
    <property type="match status" value="1"/>
</dbReference>
<gene>
    <name evidence="9" type="primary">yfdH_1</name>
    <name evidence="9" type="ORF">BN59_00487</name>
</gene>
<name>A0A078KP98_9GAMM</name>
<keyword evidence="3" id="KW-0808">Transferase</keyword>
<feature type="domain" description="Glycosyltransferase 2-like" evidence="8">
    <location>
        <begin position="5"/>
        <end position="135"/>
    </location>
</feature>
<dbReference type="eggNOG" id="COG0463">
    <property type="taxonomic scope" value="Bacteria"/>
</dbReference>
<evidence type="ECO:0000256" key="1">
    <source>
        <dbReference type="ARBA" id="ARBA00004141"/>
    </source>
</evidence>
<protein>
    <recommendedName>
        <fullName evidence="8">Glycosyltransferase 2-like domain-containing protein</fullName>
    </recommendedName>
</protein>
<dbReference type="RefSeq" id="WP_043872803.1">
    <property type="nucleotide sequence ID" value="NZ_CCVW01000001.1"/>
</dbReference>
<feature type="transmembrane region" description="Helical" evidence="7">
    <location>
        <begin position="229"/>
        <end position="251"/>
    </location>
</feature>
<dbReference type="STRING" id="1034943.BN59_00487"/>
<feature type="transmembrane region" description="Helical" evidence="7">
    <location>
        <begin position="263"/>
        <end position="288"/>
    </location>
</feature>
<keyword evidence="6 7" id="KW-0472">Membrane</keyword>
<reference evidence="9 10" key="1">
    <citation type="submission" date="2014-06" db="EMBL/GenBank/DDBJ databases">
        <authorList>
            <person name="Urmite Genomes Urmite Genomes"/>
        </authorList>
    </citation>
    <scope>NUCLEOTIDE SEQUENCE [LARGE SCALE GENOMIC DNA]</scope>
</reference>
<keyword evidence="2" id="KW-0328">Glycosyltransferase</keyword>
<evidence type="ECO:0000256" key="7">
    <source>
        <dbReference type="SAM" id="Phobius"/>
    </source>
</evidence>
<evidence type="ECO:0000256" key="2">
    <source>
        <dbReference type="ARBA" id="ARBA00022676"/>
    </source>
</evidence>
<dbReference type="Proteomes" id="UP000044071">
    <property type="component" value="Unassembled WGS sequence"/>
</dbReference>
<evidence type="ECO:0000313" key="10">
    <source>
        <dbReference type="Proteomes" id="UP000044071"/>
    </source>
</evidence>
<keyword evidence="5 7" id="KW-1133">Transmembrane helix</keyword>
<dbReference type="InterPro" id="IPR029044">
    <property type="entry name" value="Nucleotide-diphossugar_trans"/>
</dbReference>
<evidence type="ECO:0000256" key="6">
    <source>
        <dbReference type="ARBA" id="ARBA00023136"/>
    </source>
</evidence>
<dbReference type="Pfam" id="PF00535">
    <property type="entry name" value="Glycos_transf_2"/>
    <property type="match status" value="1"/>
</dbReference>
<dbReference type="InterPro" id="IPR050256">
    <property type="entry name" value="Glycosyltransferase_2"/>
</dbReference>
<keyword evidence="10" id="KW-1185">Reference proteome</keyword>
<dbReference type="AlphaFoldDB" id="A0A078KP98"/>
<evidence type="ECO:0000313" key="9">
    <source>
        <dbReference type="EMBL" id="CDZ76220.1"/>
    </source>
</evidence>
<dbReference type="OrthoDB" id="9811884at2"/>
<dbReference type="Gene3D" id="3.90.550.10">
    <property type="entry name" value="Spore Coat Polysaccharide Biosynthesis Protein SpsA, Chain A"/>
    <property type="match status" value="1"/>
</dbReference>
<dbReference type="EMBL" id="CCSB01000001">
    <property type="protein sequence ID" value="CDZ76220.1"/>
    <property type="molecule type" value="Genomic_DNA"/>
</dbReference>